<sequence>MSAELVMAGPGQPVTHASHHDLESIFYVLLGICVLLDAPGKFKSDEELSRCFDKYFNTFEPSILKTITIQSDLMWLPMIVAHVSPYFQPLIPLLARLRSDLILPMYTDEKGSFRRKNLLTHEVLIDSIIDALLALSDDAW</sequence>
<protein>
    <recommendedName>
        <fullName evidence="3">Fungal-type protein kinase domain-containing protein</fullName>
    </recommendedName>
</protein>
<reference evidence="1 2" key="1">
    <citation type="submission" date="2014-04" db="EMBL/GenBank/DDBJ databases">
        <authorList>
            <consortium name="DOE Joint Genome Institute"/>
            <person name="Kuo A."/>
            <person name="Kohler A."/>
            <person name="Nagy L.G."/>
            <person name="Floudas D."/>
            <person name="Copeland A."/>
            <person name="Barry K.W."/>
            <person name="Cichocki N."/>
            <person name="Veneault-Fourrey C."/>
            <person name="LaButti K."/>
            <person name="Lindquist E.A."/>
            <person name="Lipzen A."/>
            <person name="Lundell T."/>
            <person name="Morin E."/>
            <person name="Murat C."/>
            <person name="Sun H."/>
            <person name="Tunlid A."/>
            <person name="Henrissat B."/>
            <person name="Grigoriev I.V."/>
            <person name="Hibbett D.S."/>
            <person name="Martin F."/>
            <person name="Nordberg H.P."/>
            <person name="Cantor M.N."/>
            <person name="Hua S.X."/>
        </authorList>
    </citation>
    <scope>NUCLEOTIDE SEQUENCE [LARGE SCALE GENOMIC DNA]</scope>
    <source>
        <strain evidence="1 2">Foug A</strain>
    </source>
</reference>
<organism evidence="1 2">
    <name type="scientific">Scleroderma citrinum Foug A</name>
    <dbReference type="NCBI Taxonomy" id="1036808"/>
    <lineage>
        <taxon>Eukaryota</taxon>
        <taxon>Fungi</taxon>
        <taxon>Dikarya</taxon>
        <taxon>Basidiomycota</taxon>
        <taxon>Agaricomycotina</taxon>
        <taxon>Agaricomycetes</taxon>
        <taxon>Agaricomycetidae</taxon>
        <taxon>Boletales</taxon>
        <taxon>Sclerodermatineae</taxon>
        <taxon>Sclerodermataceae</taxon>
        <taxon>Scleroderma</taxon>
    </lineage>
</organism>
<dbReference type="HOGENOM" id="CLU_115048_0_0_1"/>
<proteinExistence type="predicted"/>
<dbReference type="OrthoDB" id="2690194at2759"/>
<feature type="non-terminal residue" evidence="1">
    <location>
        <position position="140"/>
    </location>
</feature>
<accession>A0A0C3D8J5</accession>
<keyword evidence="2" id="KW-1185">Reference proteome</keyword>
<name>A0A0C3D8J5_9AGAM</name>
<dbReference type="AlphaFoldDB" id="A0A0C3D8J5"/>
<dbReference type="EMBL" id="KN822202">
    <property type="protein sequence ID" value="KIM52714.1"/>
    <property type="molecule type" value="Genomic_DNA"/>
</dbReference>
<reference evidence="2" key="2">
    <citation type="submission" date="2015-01" db="EMBL/GenBank/DDBJ databases">
        <title>Evolutionary Origins and Diversification of the Mycorrhizal Mutualists.</title>
        <authorList>
            <consortium name="DOE Joint Genome Institute"/>
            <consortium name="Mycorrhizal Genomics Consortium"/>
            <person name="Kohler A."/>
            <person name="Kuo A."/>
            <person name="Nagy L.G."/>
            <person name="Floudas D."/>
            <person name="Copeland A."/>
            <person name="Barry K.W."/>
            <person name="Cichocki N."/>
            <person name="Veneault-Fourrey C."/>
            <person name="LaButti K."/>
            <person name="Lindquist E.A."/>
            <person name="Lipzen A."/>
            <person name="Lundell T."/>
            <person name="Morin E."/>
            <person name="Murat C."/>
            <person name="Riley R."/>
            <person name="Ohm R."/>
            <person name="Sun H."/>
            <person name="Tunlid A."/>
            <person name="Henrissat B."/>
            <person name="Grigoriev I.V."/>
            <person name="Hibbett D.S."/>
            <person name="Martin F."/>
        </authorList>
    </citation>
    <scope>NUCLEOTIDE SEQUENCE [LARGE SCALE GENOMIC DNA]</scope>
    <source>
        <strain evidence="2">Foug A</strain>
    </source>
</reference>
<dbReference type="Proteomes" id="UP000053989">
    <property type="component" value="Unassembled WGS sequence"/>
</dbReference>
<gene>
    <name evidence="1" type="ORF">SCLCIDRAFT_36721</name>
</gene>
<evidence type="ECO:0000313" key="1">
    <source>
        <dbReference type="EMBL" id="KIM52714.1"/>
    </source>
</evidence>
<dbReference type="InParanoid" id="A0A0C3D8J5"/>
<evidence type="ECO:0000313" key="2">
    <source>
        <dbReference type="Proteomes" id="UP000053989"/>
    </source>
</evidence>
<evidence type="ECO:0008006" key="3">
    <source>
        <dbReference type="Google" id="ProtNLM"/>
    </source>
</evidence>